<organism evidence="6 7">
    <name type="scientific">Planotetraspora thailandica</name>
    <dbReference type="NCBI Taxonomy" id="487172"/>
    <lineage>
        <taxon>Bacteria</taxon>
        <taxon>Bacillati</taxon>
        <taxon>Actinomycetota</taxon>
        <taxon>Actinomycetes</taxon>
        <taxon>Streptosporangiales</taxon>
        <taxon>Streptosporangiaceae</taxon>
        <taxon>Planotetraspora</taxon>
    </lineage>
</organism>
<name>A0A8J3Y1B9_9ACTN</name>
<sequence length="216" mass="23714">MTTPDAGYRQLTDAGVLRALAHPARLAMLSRLQTEGPATATECAEITGLSPSACSYHLRTLAKHGLVAEAPPRGDGRERVWRALQRGWGSHEPEGEFDPELFEAQNAVIETVLEAASQRLADYLAQADRESREWRQSAWLTHTVLLADAEELRGIAERIEEIIHPYRSAERDPGDAPTGARLAEMHLRLFPRAPRRNRSGPGATAAVPVNRRDGSG</sequence>
<feature type="domain" description="HTH arsR-type" evidence="5">
    <location>
        <begin position="15"/>
        <end position="86"/>
    </location>
</feature>
<evidence type="ECO:0000256" key="4">
    <source>
        <dbReference type="SAM" id="MobiDB-lite"/>
    </source>
</evidence>
<dbReference type="AlphaFoldDB" id="A0A8J3Y1B9"/>
<comment type="caution">
    <text evidence="6">The sequence shown here is derived from an EMBL/GenBank/DDBJ whole genome shotgun (WGS) entry which is preliminary data.</text>
</comment>
<keyword evidence="3" id="KW-0804">Transcription</keyword>
<dbReference type="RefSeq" id="WP_203949066.1">
    <property type="nucleotide sequence ID" value="NZ_BOOR01000074.1"/>
</dbReference>
<dbReference type="GO" id="GO:0003700">
    <property type="term" value="F:DNA-binding transcription factor activity"/>
    <property type="evidence" value="ECO:0007669"/>
    <property type="project" value="InterPro"/>
</dbReference>
<keyword evidence="2" id="KW-0238">DNA-binding</keyword>
<dbReference type="EMBL" id="BOOR01000074">
    <property type="protein sequence ID" value="GII58989.1"/>
    <property type="molecule type" value="Genomic_DNA"/>
</dbReference>
<dbReference type="Pfam" id="PF12840">
    <property type="entry name" value="HTH_20"/>
    <property type="match status" value="1"/>
</dbReference>
<gene>
    <name evidence="6" type="ORF">Pth03_73780</name>
</gene>
<dbReference type="Gene3D" id="1.10.10.10">
    <property type="entry name" value="Winged helix-like DNA-binding domain superfamily/Winged helix DNA-binding domain"/>
    <property type="match status" value="1"/>
</dbReference>
<evidence type="ECO:0000256" key="1">
    <source>
        <dbReference type="ARBA" id="ARBA00023015"/>
    </source>
</evidence>
<proteinExistence type="predicted"/>
<dbReference type="SUPFAM" id="SSF46785">
    <property type="entry name" value="Winged helix' DNA-binding domain"/>
    <property type="match status" value="1"/>
</dbReference>
<dbReference type="PANTHER" id="PTHR33154:SF15">
    <property type="entry name" value="REGULATORY PROTEIN ARSR"/>
    <property type="match status" value="1"/>
</dbReference>
<keyword evidence="7" id="KW-1185">Reference proteome</keyword>
<evidence type="ECO:0000256" key="2">
    <source>
        <dbReference type="ARBA" id="ARBA00023125"/>
    </source>
</evidence>
<protein>
    <submittedName>
        <fullName evidence="6">Transcriptional regulator</fullName>
    </submittedName>
</protein>
<evidence type="ECO:0000259" key="5">
    <source>
        <dbReference type="SMART" id="SM00418"/>
    </source>
</evidence>
<dbReference type="CDD" id="cd00090">
    <property type="entry name" value="HTH_ARSR"/>
    <property type="match status" value="1"/>
</dbReference>
<evidence type="ECO:0000313" key="6">
    <source>
        <dbReference type="EMBL" id="GII58989.1"/>
    </source>
</evidence>
<keyword evidence="1" id="KW-0805">Transcription regulation</keyword>
<dbReference type="Proteomes" id="UP000605992">
    <property type="component" value="Unassembled WGS sequence"/>
</dbReference>
<dbReference type="InterPro" id="IPR036390">
    <property type="entry name" value="WH_DNA-bd_sf"/>
</dbReference>
<reference evidence="6" key="1">
    <citation type="submission" date="2021-01" db="EMBL/GenBank/DDBJ databases">
        <title>Whole genome shotgun sequence of Planotetraspora thailandica NBRC 104271.</title>
        <authorList>
            <person name="Komaki H."/>
            <person name="Tamura T."/>
        </authorList>
    </citation>
    <scope>NUCLEOTIDE SEQUENCE</scope>
    <source>
        <strain evidence="6">NBRC 104271</strain>
    </source>
</reference>
<accession>A0A8J3Y1B9</accession>
<evidence type="ECO:0000313" key="7">
    <source>
        <dbReference type="Proteomes" id="UP000605992"/>
    </source>
</evidence>
<dbReference type="InterPro" id="IPR001845">
    <property type="entry name" value="HTH_ArsR_DNA-bd_dom"/>
</dbReference>
<dbReference type="SMART" id="SM00418">
    <property type="entry name" value="HTH_ARSR"/>
    <property type="match status" value="1"/>
</dbReference>
<evidence type="ECO:0000256" key="3">
    <source>
        <dbReference type="ARBA" id="ARBA00023163"/>
    </source>
</evidence>
<dbReference type="InterPro" id="IPR011991">
    <property type="entry name" value="ArsR-like_HTH"/>
</dbReference>
<dbReference type="PANTHER" id="PTHR33154">
    <property type="entry name" value="TRANSCRIPTIONAL REGULATOR, ARSR FAMILY"/>
    <property type="match status" value="1"/>
</dbReference>
<feature type="region of interest" description="Disordered" evidence="4">
    <location>
        <begin position="191"/>
        <end position="216"/>
    </location>
</feature>
<dbReference type="InterPro" id="IPR036388">
    <property type="entry name" value="WH-like_DNA-bd_sf"/>
</dbReference>
<dbReference type="InterPro" id="IPR051081">
    <property type="entry name" value="HTH_MetalResp_TranReg"/>
</dbReference>
<dbReference type="GO" id="GO:0003677">
    <property type="term" value="F:DNA binding"/>
    <property type="evidence" value="ECO:0007669"/>
    <property type="project" value="UniProtKB-KW"/>
</dbReference>